<evidence type="ECO:0000313" key="1">
    <source>
        <dbReference type="EMBL" id="SDW67510.1"/>
    </source>
</evidence>
<dbReference type="Proteomes" id="UP000182771">
    <property type="component" value="Unassembled WGS sequence"/>
</dbReference>
<accession>A0A1H2VH02</accession>
<protein>
    <submittedName>
        <fullName evidence="1">Uncharacterized protein</fullName>
    </submittedName>
</protein>
<organism evidence="1 2">
    <name type="scientific">Capnocytophaga granulosa</name>
    <dbReference type="NCBI Taxonomy" id="45242"/>
    <lineage>
        <taxon>Bacteria</taxon>
        <taxon>Pseudomonadati</taxon>
        <taxon>Bacteroidota</taxon>
        <taxon>Flavobacteriia</taxon>
        <taxon>Flavobacteriales</taxon>
        <taxon>Flavobacteriaceae</taxon>
        <taxon>Capnocytophaga</taxon>
    </lineage>
</organism>
<reference evidence="1 2" key="1">
    <citation type="submission" date="2016-10" db="EMBL/GenBank/DDBJ databases">
        <authorList>
            <person name="Varghese N."/>
            <person name="Submissions S."/>
        </authorList>
    </citation>
    <scope>NUCLEOTIDE SEQUENCE [LARGE SCALE GENOMIC DNA]</scope>
    <source>
        <strain evidence="1 2">DSM 11449</strain>
    </source>
</reference>
<keyword evidence="2" id="KW-1185">Reference proteome</keyword>
<proteinExistence type="predicted"/>
<dbReference type="AlphaFoldDB" id="A0A1H2VH02"/>
<dbReference type="RefSeq" id="WP_016420533.1">
    <property type="nucleotide sequence ID" value="NZ_FNND01000003.1"/>
</dbReference>
<dbReference type="GeneID" id="85016890"/>
<evidence type="ECO:0000313" key="2">
    <source>
        <dbReference type="Proteomes" id="UP000182771"/>
    </source>
</evidence>
<dbReference type="EMBL" id="FNND01000003">
    <property type="protein sequence ID" value="SDW67510.1"/>
    <property type="molecule type" value="Genomic_DNA"/>
</dbReference>
<gene>
    <name evidence="1" type="ORF">SAMN05444420_103177</name>
</gene>
<sequence>MENMLQNIRPKDLSFVVQAIGADIERTQVRLITSANADMLLVQQLVALIQNSEKQKDTFTQQAVAQMVASVLPTIEEVEEELSKISKQAN</sequence>
<comment type="caution">
    <text evidence="1">The sequence shown here is derived from an EMBL/GenBank/DDBJ whole genome shotgun (WGS) entry which is preliminary data.</text>
</comment>
<name>A0A1H2VH02_9FLAO</name>